<reference evidence="3 4" key="1">
    <citation type="submission" date="2009-01" db="EMBL/GenBank/DDBJ databases">
        <title>Complete sequence of chromosome of Methylobacterium nodulans ORS 2060.</title>
        <authorList>
            <consortium name="US DOE Joint Genome Institute"/>
            <person name="Lucas S."/>
            <person name="Copeland A."/>
            <person name="Lapidus A."/>
            <person name="Glavina del Rio T."/>
            <person name="Dalin E."/>
            <person name="Tice H."/>
            <person name="Bruce D."/>
            <person name="Goodwin L."/>
            <person name="Pitluck S."/>
            <person name="Sims D."/>
            <person name="Brettin T."/>
            <person name="Detter J.C."/>
            <person name="Han C."/>
            <person name="Larimer F."/>
            <person name="Land M."/>
            <person name="Hauser L."/>
            <person name="Kyrpides N."/>
            <person name="Ivanova N."/>
            <person name="Marx C.J."/>
            <person name="Richardson P."/>
        </authorList>
    </citation>
    <scope>NUCLEOTIDE SEQUENCE [LARGE SCALE GENOMIC DNA]</scope>
    <source>
        <strain evidence="4">LMG 21967 / CNCM I-2342 / ORS 2060</strain>
    </source>
</reference>
<dbReference type="InterPro" id="IPR036465">
    <property type="entry name" value="vWFA_dom_sf"/>
</dbReference>
<dbReference type="OrthoDB" id="9784383at2"/>
<proteinExistence type="predicted"/>
<dbReference type="AlphaFoldDB" id="B8IP45"/>
<organism evidence="3 4">
    <name type="scientific">Methylobacterium nodulans (strain LMG 21967 / CNCM I-2342 / ORS 2060)</name>
    <dbReference type="NCBI Taxonomy" id="460265"/>
    <lineage>
        <taxon>Bacteria</taxon>
        <taxon>Pseudomonadati</taxon>
        <taxon>Pseudomonadota</taxon>
        <taxon>Alphaproteobacteria</taxon>
        <taxon>Hyphomicrobiales</taxon>
        <taxon>Methylobacteriaceae</taxon>
        <taxon>Methylobacterium</taxon>
    </lineage>
</organism>
<dbReference type="InterPro" id="IPR013694">
    <property type="entry name" value="VIT"/>
</dbReference>
<evidence type="ECO:0000259" key="1">
    <source>
        <dbReference type="PROSITE" id="PS50234"/>
    </source>
</evidence>
<dbReference type="Pfam" id="PF08487">
    <property type="entry name" value="VIT"/>
    <property type="match status" value="1"/>
</dbReference>
<dbReference type="HOGENOM" id="CLU_011139_1_1_5"/>
<accession>B8IP45</accession>
<sequence length="725" mass="76338">MVLTPAPAAARPEPCAPPAALLHRALALCAPLLLGLVAWLGSLDGAAAAPGSGALLLRGKLPQSAPVEAPRLKTDIAVAVSGPTARATITQLFRNTTDQWVEGTYVYPLPEDAAVDAMTLVVGDRVIVADIRARAAARQAYEAAREAGHAAALTEQERPNLFTNSVANIGPGETVLVQIAYQQPVRLSGGTHALRIPLVVAPRYNPAPAPVTPAAEGAGADPVPDRARITPPVLDPAEHAPANPVTLTVTLQAGFPLGSVQSATHPIRVEETGPESRRVTLADGPVPADRDIELTWTAAPARAPAIGLFRERVGTDEYLLAVVTPPEGQNLARRPRDVTFVIDNSGSMAGASMRQAKASLLMALDRLAPADRFNVIRFDNTMDQLFPEAVPADERHLAVARSFVAALEARGGTEMLAPLTAALADPTPERTDRVRQIVFLTDGAIGNEEQIFSAIAAGRGRSRLFMIGIGSAPNAHLMTYAAELGRGSYTAIGTIDQVAERMRELLTKLESPVVTDLTASFSEPGVEATPRLLPDLYRGEPVVLAARLGRSAGTLTLRGRIGDRPWEQVLRLAQAEEGQGISKVWARAKIGEAETARLTGRLSAEAADAVILSLALEHRLMTRLTSLVAVDVTPRRPTGTPLTAADLPLTLPAGWDFEAVFGRSGAAQPAQPARERRAQVPSPLATAASGIALPQTASDAPLLLWLGLSLLAASALILRRPGRVA</sequence>
<dbReference type="Pfam" id="PF13768">
    <property type="entry name" value="VWA_3"/>
    <property type="match status" value="1"/>
</dbReference>
<dbReference type="SMART" id="SM00327">
    <property type="entry name" value="VWA"/>
    <property type="match status" value="1"/>
</dbReference>
<dbReference type="SMART" id="SM00609">
    <property type="entry name" value="VIT"/>
    <property type="match status" value="1"/>
</dbReference>
<protein>
    <submittedName>
        <fullName evidence="3">LPXTG-motif cell wall anchor domain protein</fullName>
    </submittedName>
</protein>
<dbReference type="PROSITE" id="PS50234">
    <property type="entry name" value="VWFA"/>
    <property type="match status" value="1"/>
</dbReference>
<feature type="domain" description="VIT" evidence="2">
    <location>
        <begin position="55"/>
        <end position="183"/>
    </location>
</feature>
<evidence type="ECO:0000259" key="2">
    <source>
        <dbReference type="PROSITE" id="PS51468"/>
    </source>
</evidence>
<dbReference type="NCBIfam" id="TIGR03788">
    <property type="entry name" value="marine_srt_targ"/>
    <property type="match status" value="1"/>
</dbReference>
<dbReference type="STRING" id="460265.Mnod_5519"/>
<dbReference type="Proteomes" id="UP000008207">
    <property type="component" value="Chromosome"/>
</dbReference>
<dbReference type="SUPFAM" id="SSF53300">
    <property type="entry name" value="vWA-like"/>
    <property type="match status" value="1"/>
</dbReference>
<evidence type="ECO:0000313" key="4">
    <source>
        <dbReference type="Proteomes" id="UP000008207"/>
    </source>
</evidence>
<dbReference type="RefSeq" id="WP_015931969.1">
    <property type="nucleotide sequence ID" value="NC_011894.1"/>
</dbReference>
<dbReference type="InterPro" id="IPR022440">
    <property type="entry name" value="CHP03788"/>
</dbReference>
<dbReference type="PANTHER" id="PTHR45737:SF6">
    <property type="entry name" value="VON WILLEBRAND FACTOR A DOMAIN-CONTAINING PROTEIN 5A"/>
    <property type="match status" value="1"/>
</dbReference>
<feature type="domain" description="VWFA" evidence="1">
    <location>
        <begin position="337"/>
        <end position="509"/>
    </location>
</feature>
<dbReference type="InterPro" id="IPR002035">
    <property type="entry name" value="VWF_A"/>
</dbReference>
<dbReference type="NCBIfam" id="TIGR01167">
    <property type="entry name" value="LPXTG_anchor"/>
    <property type="match status" value="1"/>
</dbReference>
<gene>
    <name evidence="3" type="ordered locus">Mnod_5519</name>
</gene>
<name>B8IP45_METNO</name>
<dbReference type="KEGG" id="mno:Mnod_5519"/>
<dbReference type="PANTHER" id="PTHR45737">
    <property type="entry name" value="VON WILLEBRAND FACTOR A DOMAIN-CONTAINING PROTEIN 5A"/>
    <property type="match status" value="1"/>
</dbReference>
<dbReference type="Gene3D" id="3.40.50.410">
    <property type="entry name" value="von Willebrand factor, type A domain"/>
    <property type="match status" value="1"/>
</dbReference>
<dbReference type="EMBL" id="CP001349">
    <property type="protein sequence ID" value="ACL60363.1"/>
    <property type="molecule type" value="Genomic_DNA"/>
</dbReference>
<dbReference type="eggNOG" id="COG2304">
    <property type="taxonomic scope" value="Bacteria"/>
</dbReference>
<keyword evidence="4" id="KW-1185">Reference proteome</keyword>
<evidence type="ECO:0000313" key="3">
    <source>
        <dbReference type="EMBL" id="ACL60363.1"/>
    </source>
</evidence>
<dbReference type="PROSITE" id="PS51468">
    <property type="entry name" value="VIT"/>
    <property type="match status" value="1"/>
</dbReference>